<evidence type="ECO:0000256" key="11">
    <source>
        <dbReference type="PROSITE-ProRule" id="PRU00043"/>
    </source>
</evidence>
<dbReference type="FunFam" id="2.60.40.60:FF:000112">
    <property type="entry name" value="neural-cadherin isoform X1"/>
    <property type="match status" value="1"/>
</dbReference>
<dbReference type="InterPro" id="IPR039808">
    <property type="entry name" value="Cadherin"/>
</dbReference>
<dbReference type="PANTHER" id="PTHR24027:SF438">
    <property type="entry name" value="CADHERIN 23"/>
    <property type="match status" value="1"/>
</dbReference>
<evidence type="ECO:0000256" key="1">
    <source>
        <dbReference type="ARBA" id="ARBA00004251"/>
    </source>
</evidence>
<keyword evidence="2" id="KW-0245">EGF-like domain</keyword>
<proteinExistence type="predicted"/>
<dbReference type="Proteomes" id="UP000292052">
    <property type="component" value="Unassembled WGS sequence"/>
</dbReference>
<evidence type="ECO:0000256" key="8">
    <source>
        <dbReference type="ARBA" id="ARBA00023136"/>
    </source>
</evidence>
<evidence type="ECO:0000256" key="10">
    <source>
        <dbReference type="ARBA" id="ARBA00023180"/>
    </source>
</evidence>
<keyword evidence="6" id="KW-0130">Cell adhesion</keyword>
<evidence type="ECO:0000256" key="6">
    <source>
        <dbReference type="ARBA" id="ARBA00022889"/>
    </source>
</evidence>
<evidence type="ECO:0000313" key="13">
    <source>
        <dbReference type="EMBL" id="RZC38813.1"/>
    </source>
</evidence>
<dbReference type="PANTHER" id="PTHR24027">
    <property type="entry name" value="CADHERIN-23"/>
    <property type="match status" value="1"/>
</dbReference>
<dbReference type="GO" id="GO:0001736">
    <property type="term" value="P:establishment of planar polarity"/>
    <property type="evidence" value="ECO:0007669"/>
    <property type="project" value="UniProtKB-ARBA"/>
</dbReference>
<evidence type="ECO:0000313" key="14">
    <source>
        <dbReference type="Proteomes" id="UP000292052"/>
    </source>
</evidence>
<dbReference type="FunFam" id="2.60.40.60:FF:000182">
    <property type="entry name" value="Blast:Putative neural-cadherin 2"/>
    <property type="match status" value="1"/>
</dbReference>
<dbReference type="SMART" id="SM00112">
    <property type="entry name" value="CA"/>
    <property type="match status" value="4"/>
</dbReference>
<keyword evidence="10" id="KW-0325">Glycoprotein</keyword>
<feature type="domain" description="Cadherin" evidence="12">
    <location>
        <begin position="97"/>
        <end position="208"/>
    </location>
</feature>
<dbReference type="GO" id="GO:0048589">
    <property type="term" value="P:developmental growth"/>
    <property type="evidence" value="ECO:0007669"/>
    <property type="project" value="UniProtKB-ARBA"/>
</dbReference>
<keyword evidence="9" id="KW-1015">Disulfide bond</keyword>
<dbReference type="GO" id="GO:0007156">
    <property type="term" value="P:homophilic cell adhesion via plasma membrane adhesion molecules"/>
    <property type="evidence" value="ECO:0007669"/>
    <property type="project" value="InterPro"/>
</dbReference>
<dbReference type="PROSITE" id="PS00232">
    <property type="entry name" value="CADHERIN_1"/>
    <property type="match status" value="2"/>
</dbReference>
<dbReference type="GO" id="GO:0016477">
    <property type="term" value="P:cell migration"/>
    <property type="evidence" value="ECO:0007669"/>
    <property type="project" value="TreeGrafter"/>
</dbReference>
<dbReference type="FunFam" id="2.60.40.60:FF:000109">
    <property type="entry name" value="neural-cadherin isoform X2"/>
    <property type="match status" value="1"/>
</dbReference>
<dbReference type="PROSITE" id="PS50268">
    <property type="entry name" value="CADHERIN_2"/>
    <property type="match status" value="4"/>
</dbReference>
<keyword evidence="4" id="KW-0677">Repeat</keyword>
<dbReference type="STRING" id="1661398.A0A482W1Z4"/>
<keyword evidence="3" id="KW-0812">Transmembrane</keyword>
<evidence type="ECO:0000256" key="9">
    <source>
        <dbReference type="ARBA" id="ARBA00023157"/>
    </source>
</evidence>
<dbReference type="GO" id="GO:0008013">
    <property type="term" value="F:beta-catenin binding"/>
    <property type="evidence" value="ECO:0007669"/>
    <property type="project" value="TreeGrafter"/>
</dbReference>
<keyword evidence="14" id="KW-1185">Reference proteome</keyword>
<dbReference type="InterPro" id="IPR020894">
    <property type="entry name" value="Cadherin_CS"/>
</dbReference>
<dbReference type="CDD" id="cd11304">
    <property type="entry name" value="Cadherin_repeat"/>
    <property type="match status" value="3"/>
</dbReference>
<protein>
    <submittedName>
        <fullName evidence="13">Cadherin domain containing protein</fullName>
    </submittedName>
</protein>
<dbReference type="GO" id="GO:0016342">
    <property type="term" value="C:catenin complex"/>
    <property type="evidence" value="ECO:0007669"/>
    <property type="project" value="TreeGrafter"/>
</dbReference>
<evidence type="ECO:0000259" key="12">
    <source>
        <dbReference type="PROSITE" id="PS50268"/>
    </source>
</evidence>
<dbReference type="GO" id="GO:0031175">
    <property type="term" value="P:neuron projection development"/>
    <property type="evidence" value="ECO:0007669"/>
    <property type="project" value="TreeGrafter"/>
</dbReference>
<evidence type="ECO:0000256" key="3">
    <source>
        <dbReference type="ARBA" id="ARBA00022692"/>
    </source>
</evidence>
<dbReference type="SUPFAM" id="SSF49313">
    <property type="entry name" value="Cadherin-like"/>
    <property type="match status" value="5"/>
</dbReference>
<dbReference type="EMBL" id="QDEB01039922">
    <property type="protein sequence ID" value="RZC38813.1"/>
    <property type="molecule type" value="Genomic_DNA"/>
</dbReference>
<accession>A0A482W1Z4</accession>
<dbReference type="Pfam" id="PF00028">
    <property type="entry name" value="Cadherin"/>
    <property type="match status" value="3"/>
</dbReference>
<dbReference type="AlphaFoldDB" id="A0A482W1Z4"/>
<name>A0A482W1Z4_ASBVE</name>
<dbReference type="PRINTS" id="PR00205">
    <property type="entry name" value="CADHERIN"/>
</dbReference>
<comment type="caution">
    <text evidence="13">The sequence shown here is derived from an EMBL/GenBank/DDBJ whole genome shotgun (WGS) entry which is preliminary data.</text>
</comment>
<dbReference type="FunFam" id="2.60.40.60:FF:000039">
    <property type="entry name" value="FAT atypical cadherin 3"/>
    <property type="match status" value="1"/>
</dbReference>
<dbReference type="GO" id="GO:0005509">
    <property type="term" value="F:calcium ion binding"/>
    <property type="evidence" value="ECO:0007669"/>
    <property type="project" value="UniProtKB-UniRule"/>
</dbReference>
<keyword evidence="5 11" id="KW-0106">Calcium</keyword>
<feature type="domain" description="Cadherin" evidence="12">
    <location>
        <begin position="222"/>
        <end position="327"/>
    </location>
</feature>
<dbReference type="Gene3D" id="2.60.40.60">
    <property type="entry name" value="Cadherins"/>
    <property type="match status" value="5"/>
</dbReference>
<keyword evidence="7" id="KW-1133">Transmembrane helix</keyword>
<sequence length="508" mass="56840">MRWVTATDGDKDRPQNIVYFLTGQGIDPDNPANSKFDINRTTGEIFVLKPLDRDQPNGRPQWRFTVFAQDEGGEGLVGYADVQVNLKDINDNAPIFPQGVYFGNVTENGTAGMVVMTMTAVDYDDPSEGTNARLVYSIEKNVIEEETGSPIFEIESETGVIKTAVCCLDRERTPDYSIQVVAMDGGGLKGTGTASIRVKDINDMPPQFTKDEWFTEVDETDGTTLPEMPILTVTVHDEDETNKFQYKVLENSGYGADKFTMVRNNDGTGSLKIVQPLDYEDLLQSNGFRFRIQVNDKGEDNDNDKYHVANSWVVVKLRDINDNKPQFERPNIEVSVYENAEVGKSLETFKATDPDQGGKSKVSYAIDRVSDRKRQFSINQEGTVSIQRSLDREDTPRHQVKILAIDDGIPPKTATATLTVIVQDINDNAPTFLRDYRPVLPEHVPPRKVVEILATDDDDRSKSNGPPFQFRLDPGADDIIRASFKVEQDQSEYFPGSLEFCHDGIVPI</sequence>
<dbReference type="InterPro" id="IPR015919">
    <property type="entry name" value="Cadherin-like_sf"/>
</dbReference>
<evidence type="ECO:0000256" key="7">
    <source>
        <dbReference type="ARBA" id="ARBA00022989"/>
    </source>
</evidence>
<evidence type="ECO:0000256" key="4">
    <source>
        <dbReference type="ARBA" id="ARBA00022737"/>
    </source>
</evidence>
<feature type="domain" description="Cadherin" evidence="12">
    <location>
        <begin position="328"/>
        <end position="432"/>
    </location>
</feature>
<dbReference type="OrthoDB" id="6252479at2759"/>
<reference evidence="13 14" key="1">
    <citation type="submission" date="2017-03" db="EMBL/GenBank/DDBJ databases">
        <title>Genome of the blue death feigning beetle - Asbolus verrucosus.</title>
        <authorList>
            <person name="Rider S.D."/>
        </authorList>
    </citation>
    <scope>NUCLEOTIDE SEQUENCE [LARGE SCALE GENOMIC DNA]</scope>
    <source>
        <strain evidence="13">Butters</strain>
        <tissue evidence="13">Head and leg muscle</tissue>
    </source>
</reference>
<dbReference type="InterPro" id="IPR002126">
    <property type="entry name" value="Cadherin-like_dom"/>
</dbReference>
<gene>
    <name evidence="13" type="ORF">BDFB_003471</name>
</gene>
<evidence type="ECO:0000256" key="5">
    <source>
        <dbReference type="ARBA" id="ARBA00022837"/>
    </source>
</evidence>
<dbReference type="GO" id="GO:0048513">
    <property type="term" value="P:animal organ development"/>
    <property type="evidence" value="ECO:0007669"/>
    <property type="project" value="UniProtKB-ARBA"/>
</dbReference>
<dbReference type="GO" id="GO:0045296">
    <property type="term" value="F:cadherin binding"/>
    <property type="evidence" value="ECO:0007669"/>
    <property type="project" value="TreeGrafter"/>
</dbReference>
<keyword evidence="8" id="KW-0472">Membrane</keyword>
<comment type="subcellular location">
    <subcellularLocation>
        <location evidence="1">Cell membrane</location>
        <topology evidence="1">Single-pass type I membrane protein</topology>
    </subcellularLocation>
</comment>
<evidence type="ECO:0000256" key="2">
    <source>
        <dbReference type="ARBA" id="ARBA00022536"/>
    </source>
</evidence>
<organism evidence="13 14">
    <name type="scientific">Asbolus verrucosus</name>
    <name type="common">Desert ironclad beetle</name>
    <dbReference type="NCBI Taxonomy" id="1661398"/>
    <lineage>
        <taxon>Eukaryota</taxon>
        <taxon>Metazoa</taxon>
        <taxon>Ecdysozoa</taxon>
        <taxon>Arthropoda</taxon>
        <taxon>Hexapoda</taxon>
        <taxon>Insecta</taxon>
        <taxon>Pterygota</taxon>
        <taxon>Neoptera</taxon>
        <taxon>Endopterygota</taxon>
        <taxon>Coleoptera</taxon>
        <taxon>Polyphaga</taxon>
        <taxon>Cucujiformia</taxon>
        <taxon>Tenebrionidae</taxon>
        <taxon>Pimeliinae</taxon>
        <taxon>Asbolus</taxon>
    </lineage>
</organism>
<dbReference type="GO" id="GO:0007163">
    <property type="term" value="P:establishment or maintenance of cell polarity"/>
    <property type="evidence" value="ECO:0007669"/>
    <property type="project" value="UniProtKB-ARBA"/>
</dbReference>
<feature type="domain" description="Cadherin" evidence="12">
    <location>
        <begin position="4"/>
        <end position="96"/>
    </location>
</feature>